<feature type="transmembrane region" description="Helical" evidence="8">
    <location>
        <begin position="363"/>
        <end position="382"/>
    </location>
</feature>
<dbReference type="SUPFAM" id="SSF52540">
    <property type="entry name" value="P-loop containing nucleoside triphosphate hydrolases"/>
    <property type="match status" value="1"/>
</dbReference>
<evidence type="ECO:0000256" key="8">
    <source>
        <dbReference type="SAM" id="Phobius"/>
    </source>
</evidence>
<evidence type="ECO:0000256" key="4">
    <source>
        <dbReference type="ARBA" id="ARBA00022692"/>
    </source>
</evidence>
<dbReference type="PANTHER" id="PTHR37937:SF1">
    <property type="entry name" value="CONJUGATIVE TRANSFER: DNA TRANSPORT"/>
    <property type="match status" value="1"/>
</dbReference>
<evidence type="ECO:0000256" key="2">
    <source>
        <dbReference type="ARBA" id="ARBA00008806"/>
    </source>
</evidence>
<evidence type="ECO:0000313" key="9">
    <source>
        <dbReference type="EMBL" id="MDG4984766.1"/>
    </source>
</evidence>
<keyword evidence="3" id="KW-1003">Cell membrane</keyword>
<keyword evidence="4 8" id="KW-0812">Transmembrane</keyword>
<protein>
    <submittedName>
        <fullName evidence="9">Type IV secretory system conjugative DNA transfer family protein</fullName>
    </submittedName>
</protein>
<dbReference type="EMBL" id="JAOWLY010000013">
    <property type="protein sequence ID" value="MDG4984766.1"/>
    <property type="molecule type" value="Genomic_DNA"/>
</dbReference>
<evidence type="ECO:0000313" key="10">
    <source>
        <dbReference type="Proteomes" id="UP001152614"/>
    </source>
</evidence>
<feature type="transmembrane region" description="Helical" evidence="8">
    <location>
        <begin position="21"/>
        <end position="45"/>
    </location>
</feature>
<comment type="similarity">
    <text evidence="2">Belongs to the VirD4/TraG family.</text>
</comment>
<keyword evidence="5 8" id="KW-1133">Transmembrane helix</keyword>
<dbReference type="Pfam" id="PF02534">
    <property type="entry name" value="T4SS-DNA_transf"/>
    <property type="match status" value="1"/>
</dbReference>
<organism evidence="9 10">
    <name type="scientific">Lactococcus lactis</name>
    <dbReference type="NCBI Taxonomy" id="1358"/>
    <lineage>
        <taxon>Bacteria</taxon>
        <taxon>Bacillati</taxon>
        <taxon>Bacillota</taxon>
        <taxon>Bacilli</taxon>
        <taxon>Lactobacillales</taxon>
        <taxon>Streptococcaceae</taxon>
        <taxon>Lactococcus</taxon>
    </lineage>
</organism>
<feature type="region of interest" description="Disordered" evidence="7">
    <location>
        <begin position="663"/>
        <end position="703"/>
    </location>
</feature>
<dbReference type="InterPro" id="IPR003688">
    <property type="entry name" value="TraG/VirD4"/>
</dbReference>
<evidence type="ECO:0000256" key="1">
    <source>
        <dbReference type="ARBA" id="ARBA00004651"/>
    </source>
</evidence>
<dbReference type="RefSeq" id="WP_278229259.1">
    <property type="nucleotide sequence ID" value="NZ_JAOWLY010000013.1"/>
</dbReference>
<gene>
    <name evidence="9" type="ORF">OGZ51_11480</name>
</gene>
<dbReference type="AlphaFoldDB" id="A0A9X4NU34"/>
<evidence type="ECO:0000256" key="5">
    <source>
        <dbReference type="ARBA" id="ARBA00022989"/>
    </source>
</evidence>
<comment type="caution">
    <text evidence="9">The sequence shown here is derived from an EMBL/GenBank/DDBJ whole genome shotgun (WGS) entry which is preliminary data.</text>
</comment>
<reference evidence="9" key="1">
    <citation type="submission" date="2022-10" db="EMBL/GenBank/DDBJ databases">
        <authorList>
            <person name="Turner M.S."/>
            <person name="Huang W."/>
        </authorList>
    </citation>
    <scope>NUCLEOTIDE SEQUENCE</scope>
    <source>
        <strain evidence="9">3</strain>
    </source>
</reference>
<feature type="compositionally biased region" description="Basic and acidic residues" evidence="7">
    <location>
        <begin position="663"/>
        <end position="694"/>
    </location>
</feature>
<dbReference type="InterPro" id="IPR027417">
    <property type="entry name" value="P-loop_NTPase"/>
</dbReference>
<evidence type="ECO:0000256" key="3">
    <source>
        <dbReference type="ARBA" id="ARBA00022475"/>
    </source>
</evidence>
<evidence type="ECO:0000256" key="7">
    <source>
        <dbReference type="SAM" id="MobiDB-lite"/>
    </source>
</evidence>
<dbReference type="Proteomes" id="UP001152614">
    <property type="component" value="Unassembled WGS sequence"/>
</dbReference>
<sequence>MNQRYKQWKKWLAEPKNLIRFAIFIFVLTTLLFNFLYNTILLLMASLQGANVFSFTQNMSYFWYQFKQTNVMLILPQILKGSYWLFYLLALAVIGLPLAWTIYKARRAYRDLNKGTKGTARWTTLEEIKAQYPKVSIDKDVEFEGPPGLPIAVDPNRKEMYYDPSNTNSKTSGGTQTGKTQYETYPTIDLNIRSLKPDSMLVNDIKGDITRRTWEHPTARRKFKMLAFNLVNPLNSLRYNPLNDVVKYWETDNDRAQNVIKTISTVLYDEPNAKDPIWNMGAKSVFETVVVLITEIALEEERPEWVNLASVADFIDLTTQEKDVKKGEGYLLDRYVAALPRGHVAQRFYRQAKRATDQQRKSFFMIFDGKLSFLTTSAMMHLTSGNDIDFNDLVFPEDGKPTLLFVIFPFANDFYSTMLSLFYNQLYQTISETVTKKGGKFDIRLQTIFEEFSNIPPIHNIKKHLNVGLEAGNIMRMYFQSNQQVYDNYGDTLGKVILQSAGNSVFIMSDDPEDADAFARGLGDSTVITEQRSGDPLALNKSYTEIEDGRSLINAYELRKLLESEVVLDRTKKRKDLEGNDIRPHPIKACKKEIKEGEGAKEKTRYEDYTNMLGAWEYLFPEAGGYFDDHGKGLDEFDFKMKQPGGQEGDNLISEKAFKTHVEIPLKPKSEIDDDKRASETDSKKSREESHEEPSNETSAADEELMENAKVIEQQNESHTSQPIEALFDRDKLGEVIGMYFGEDLQVFFLENTQTIGQFNHLISGHQNQISPEVHKQFTAHIQKLRK</sequence>
<dbReference type="InterPro" id="IPR051539">
    <property type="entry name" value="T4SS-coupling_protein"/>
</dbReference>
<dbReference type="Gene3D" id="3.40.50.300">
    <property type="entry name" value="P-loop containing nucleotide triphosphate hydrolases"/>
    <property type="match status" value="1"/>
</dbReference>
<name>A0A9X4NU34_9LACT</name>
<reference evidence="9" key="2">
    <citation type="journal article" date="2023" name="Food Microbiol.">
        <title>Evaluation of the fermentation potential of lactic acid bacteria isolated from herbs, fruits and vegetables as starter cultures in nut-based milk alternatives.</title>
        <authorList>
            <person name="Huang W."/>
            <person name="Dong A."/>
            <person name="Pham H.T."/>
            <person name="Zhou C."/>
            <person name="Huo Z."/>
            <person name="Watjen A.P."/>
            <person name="Prakash S."/>
            <person name="Bang-Berthelsen C.H."/>
            <person name="Turner M.S."/>
        </authorList>
    </citation>
    <scope>NUCLEOTIDE SEQUENCE</scope>
    <source>
        <strain evidence="9">3</strain>
    </source>
</reference>
<proteinExistence type="inferred from homology"/>
<feature type="transmembrane region" description="Helical" evidence="8">
    <location>
        <begin position="402"/>
        <end position="423"/>
    </location>
</feature>
<feature type="transmembrane region" description="Helical" evidence="8">
    <location>
        <begin position="84"/>
        <end position="103"/>
    </location>
</feature>
<keyword evidence="6 8" id="KW-0472">Membrane</keyword>
<dbReference type="PANTHER" id="PTHR37937">
    <property type="entry name" value="CONJUGATIVE TRANSFER: DNA TRANSPORT"/>
    <property type="match status" value="1"/>
</dbReference>
<accession>A0A9X4NU34</accession>
<dbReference type="GO" id="GO:0005886">
    <property type="term" value="C:plasma membrane"/>
    <property type="evidence" value="ECO:0007669"/>
    <property type="project" value="UniProtKB-SubCell"/>
</dbReference>
<evidence type="ECO:0000256" key="6">
    <source>
        <dbReference type="ARBA" id="ARBA00023136"/>
    </source>
</evidence>
<dbReference type="CDD" id="cd01127">
    <property type="entry name" value="TrwB_TraG_TraD_VirD4"/>
    <property type="match status" value="1"/>
</dbReference>
<comment type="subcellular location">
    <subcellularLocation>
        <location evidence="1">Cell membrane</location>
        <topology evidence="1">Multi-pass membrane protein</topology>
    </subcellularLocation>
</comment>